<gene>
    <name evidence="1" type="ORF">EXN24_25425</name>
</gene>
<proteinExistence type="predicted"/>
<dbReference type="EMBL" id="SGOB01000010">
    <property type="protein sequence ID" value="TRA84327.1"/>
    <property type="molecule type" value="Genomic_DNA"/>
</dbReference>
<evidence type="ECO:0000313" key="1">
    <source>
        <dbReference type="EMBL" id="TRA84327.1"/>
    </source>
</evidence>
<reference evidence="1 2" key="1">
    <citation type="journal article" date="2019" name="Appl. Microbiol. Biotechnol.">
        <title>Differential efficiency of wild type rhizogenic strains for rol gene transformation of plants.</title>
        <authorList>
            <person name="Desmet S."/>
            <person name="De Keyser E."/>
            <person name="Van Vaerenbergh J."/>
            <person name="Baeyen S."/>
            <person name="Van Huylenbroeck J."/>
            <person name="Geelen D."/>
            <person name="Dhooghe E."/>
        </authorList>
    </citation>
    <scope>NUCLEOTIDE SEQUENCE [LARGE SCALE GENOMIC DNA]</scope>
    <source>
        <strain evidence="1 2">B 4.1</strain>
    </source>
</reference>
<protein>
    <submittedName>
        <fullName evidence="1">Uncharacterized protein</fullName>
    </submittedName>
</protein>
<name>A0AA94V8R3_RHIRH</name>
<dbReference type="AlphaFoldDB" id="A0AA94V8R3"/>
<dbReference type="Proteomes" id="UP000320858">
    <property type="component" value="Unassembled WGS sequence"/>
</dbReference>
<sequence length="59" mass="6600">MTPVVSKFEPLTRREFLPQCYIGSTTIRSSTHSGSCRLNVVPATGTCDRVDMIGRLREQ</sequence>
<evidence type="ECO:0000313" key="2">
    <source>
        <dbReference type="Proteomes" id="UP000320858"/>
    </source>
</evidence>
<organism evidence="1 2">
    <name type="scientific">Rhizobium rhizogenes</name>
    <name type="common">Agrobacterium rhizogenes</name>
    <dbReference type="NCBI Taxonomy" id="359"/>
    <lineage>
        <taxon>Bacteria</taxon>
        <taxon>Pseudomonadati</taxon>
        <taxon>Pseudomonadota</taxon>
        <taxon>Alphaproteobacteria</taxon>
        <taxon>Hyphomicrobiales</taxon>
        <taxon>Rhizobiaceae</taxon>
        <taxon>Rhizobium/Agrobacterium group</taxon>
        <taxon>Rhizobium</taxon>
    </lineage>
</organism>
<accession>A0AA94V8R3</accession>
<comment type="caution">
    <text evidence="1">The sequence shown here is derived from an EMBL/GenBank/DDBJ whole genome shotgun (WGS) entry which is preliminary data.</text>
</comment>